<evidence type="ECO:0000256" key="1">
    <source>
        <dbReference type="ARBA" id="ARBA00001966"/>
    </source>
</evidence>
<dbReference type="RefSeq" id="WP_236115026.1">
    <property type="nucleotide sequence ID" value="NZ_JAKGUF010000033.1"/>
</dbReference>
<name>A0ABS9EXY3_9BACT</name>
<evidence type="ECO:0000256" key="4">
    <source>
        <dbReference type="ARBA" id="ARBA00022723"/>
    </source>
</evidence>
<keyword evidence="2" id="KW-0004">4Fe-4S</keyword>
<evidence type="ECO:0000256" key="3">
    <source>
        <dbReference type="ARBA" id="ARBA00022691"/>
    </source>
</evidence>
<evidence type="ECO:0000256" key="6">
    <source>
        <dbReference type="ARBA" id="ARBA00023014"/>
    </source>
</evidence>
<keyword evidence="4" id="KW-0479">Metal-binding</keyword>
<evidence type="ECO:0000256" key="8">
    <source>
        <dbReference type="SAM" id="MobiDB-lite"/>
    </source>
</evidence>
<comment type="cofactor">
    <cofactor evidence="1">
        <name>[4Fe-4S] cluster</name>
        <dbReference type="ChEBI" id="CHEBI:49883"/>
    </cofactor>
</comment>
<feature type="domain" description="Radical SAM core" evidence="9">
    <location>
        <begin position="24"/>
        <end position="256"/>
    </location>
</feature>
<keyword evidence="6" id="KW-0411">Iron-sulfur</keyword>
<gene>
    <name evidence="10" type="primary">hydE</name>
    <name evidence="10" type="ORF">L2W31_12390</name>
</gene>
<dbReference type="Gene3D" id="3.20.20.70">
    <property type="entry name" value="Aldolase class I"/>
    <property type="match status" value="1"/>
</dbReference>
<dbReference type="NCBIfam" id="TIGR03956">
    <property type="entry name" value="rSAM_HydE"/>
    <property type="match status" value="1"/>
</dbReference>
<evidence type="ECO:0000313" key="10">
    <source>
        <dbReference type="EMBL" id="MCF4146121.1"/>
    </source>
</evidence>
<dbReference type="SFLD" id="SFLDG01280">
    <property type="entry name" value="HydE/PylB-like"/>
    <property type="match status" value="1"/>
</dbReference>
<dbReference type="InterPro" id="IPR024021">
    <property type="entry name" value="FeFe-hyd_HydE_rSAM"/>
</dbReference>
<comment type="caution">
    <text evidence="10">The sequence shown here is derived from an EMBL/GenBank/DDBJ whole genome shotgun (WGS) entry which is preliminary data.</text>
</comment>
<dbReference type="InterPro" id="IPR034422">
    <property type="entry name" value="HydE/PylB-like"/>
</dbReference>
<dbReference type="SFLD" id="SFLDS00029">
    <property type="entry name" value="Radical_SAM"/>
    <property type="match status" value="1"/>
</dbReference>
<dbReference type="InterPro" id="IPR013785">
    <property type="entry name" value="Aldolase_TIM"/>
</dbReference>
<dbReference type="Pfam" id="PF04055">
    <property type="entry name" value="Radical_SAM"/>
    <property type="match status" value="1"/>
</dbReference>
<organism evidence="10 11">
    <name type="scientific">Dethiosulfovibrio acidaminovorans</name>
    <dbReference type="NCBI Taxonomy" id="133535"/>
    <lineage>
        <taxon>Bacteria</taxon>
        <taxon>Thermotogati</taxon>
        <taxon>Synergistota</taxon>
        <taxon>Synergistia</taxon>
        <taxon>Synergistales</taxon>
        <taxon>Dethiosulfovibrionaceae</taxon>
        <taxon>Dethiosulfovibrio</taxon>
    </lineage>
</organism>
<evidence type="ECO:0000259" key="9">
    <source>
        <dbReference type="PROSITE" id="PS51918"/>
    </source>
</evidence>
<evidence type="ECO:0000313" key="11">
    <source>
        <dbReference type="Proteomes" id="UP001200932"/>
    </source>
</evidence>
<dbReference type="InterPro" id="IPR010722">
    <property type="entry name" value="BATS_dom"/>
</dbReference>
<proteinExistence type="predicted"/>
<dbReference type="InterPro" id="IPR058240">
    <property type="entry name" value="rSAM_sf"/>
</dbReference>
<dbReference type="PANTHER" id="PTHR43726:SF1">
    <property type="entry name" value="BIOTIN SYNTHASE"/>
    <property type="match status" value="1"/>
</dbReference>
<dbReference type="Proteomes" id="UP001200932">
    <property type="component" value="Unassembled WGS sequence"/>
</dbReference>
<dbReference type="PROSITE" id="PS51918">
    <property type="entry name" value="RADICAL_SAM"/>
    <property type="match status" value="1"/>
</dbReference>
<protein>
    <submittedName>
        <fullName evidence="10">[FeFe] hydrogenase H-cluster radical SAM maturase HydE</fullName>
    </submittedName>
</protein>
<dbReference type="PANTHER" id="PTHR43726">
    <property type="entry name" value="3-METHYLORNITHINE SYNTHASE"/>
    <property type="match status" value="1"/>
</dbReference>
<evidence type="ECO:0000256" key="7">
    <source>
        <dbReference type="ARBA" id="ARBA00034078"/>
    </source>
</evidence>
<keyword evidence="5" id="KW-0408">Iron</keyword>
<dbReference type="SMART" id="SM00876">
    <property type="entry name" value="BATS"/>
    <property type="match status" value="1"/>
</dbReference>
<dbReference type="SFLD" id="SFLDG01082">
    <property type="entry name" value="B12-binding_domain_containing"/>
    <property type="match status" value="1"/>
</dbReference>
<dbReference type="EMBL" id="JAKGUF010000033">
    <property type="protein sequence ID" value="MCF4146121.1"/>
    <property type="molecule type" value="Genomic_DNA"/>
</dbReference>
<evidence type="ECO:0000256" key="5">
    <source>
        <dbReference type="ARBA" id="ARBA00023004"/>
    </source>
</evidence>
<sequence length="342" mass="38262">MLKKTYETTLIGQADLVRKNRYGDGVWIRGLLEFTNRCRQNCLYCGLRRDNSRVRRYSLDEEEIFASVNQGYRAGIRTFVLQGGEDPAWPALRLCRTVEDIKRRAPEAAVTLSCGIMEREDYRALASAGTDRYLLRFETCDGELHRLLRDGVSLSERLKALIDLREAGIELGSGFMVGLPGETEEISRGNLTLCRDLDLDMVGIGPFIANPETPLAHCPSGSMEETVRLTAMLRLMLPDTNIPATTAAGSLSPGGREAMLAAGANVLMPNITPPRYRDHYRLYPGKTRLELDHLPELDSISEALIKAGRRMDMGKGNSISWKRRVESTRSRPLHRRPPDGSI</sequence>
<dbReference type="SFLD" id="SFLDG01060">
    <property type="entry name" value="BATS_domain_containing"/>
    <property type="match status" value="1"/>
</dbReference>
<evidence type="ECO:0000256" key="2">
    <source>
        <dbReference type="ARBA" id="ARBA00022485"/>
    </source>
</evidence>
<dbReference type="InterPro" id="IPR007197">
    <property type="entry name" value="rSAM"/>
</dbReference>
<dbReference type="SUPFAM" id="SSF102114">
    <property type="entry name" value="Radical SAM enzymes"/>
    <property type="match status" value="1"/>
</dbReference>
<dbReference type="PIRSF" id="PIRSF004762">
    <property type="entry name" value="CHP00423"/>
    <property type="match status" value="1"/>
</dbReference>
<accession>A0ABS9EXY3</accession>
<reference evidence="10 11" key="1">
    <citation type="submission" date="2022-01" db="EMBL/GenBank/DDBJ databases">
        <title>Dethiosulfovibrio faecalis sp. nov., a novel proteolytic, non-sulfur-reducing bacterium isolated from a marine aquaculture solid waste bioreactor.</title>
        <authorList>
            <person name="Grabowski S."/>
            <person name="Apolinario E."/>
            <person name="Schneider N."/>
            <person name="Marshall C.W."/>
            <person name="Sowers K.R."/>
        </authorList>
    </citation>
    <scope>NUCLEOTIDE SEQUENCE [LARGE SCALE GENOMIC DNA]</scope>
    <source>
        <strain evidence="10 11">DSM 12590</strain>
    </source>
</reference>
<dbReference type="SMART" id="SM00729">
    <property type="entry name" value="Elp3"/>
    <property type="match status" value="1"/>
</dbReference>
<keyword evidence="3" id="KW-0949">S-adenosyl-L-methionine</keyword>
<dbReference type="CDD" id="cd01335">
    <property type="entry name" value="Radical_SAM"/>
    <property type="match status" value="1"/>
</dbReference>
<comment type="cofactor">
    <cofactor evidence="7">
        <name>[2Fe-2S] cluster</name>
        <dbReference type="ChEBI" id="CHEBI:190135"/>
    </cofactor>
</comment>
<feature type="region of interest" description="Disordered" evidence="8">
    <location>
        <begin position="315"/>
        <end position="342"/>
    </location>
</feature>
<dbReference type="InterPro" id="IPR006638">
    <property type="entry name" value="Elp3/MiaA/NifB-like_rSAM"/>
</dbReference>
<keyword evidence="11" id="KW-1185">Reference proteome</keyword>